<organism evidence="1 2">
    <name type="scientific">Ferrimonas marina</name>
    <dbReference type="NCBI Taxonomy" id="299255"/>
    <lineage>
        <taxon>Bacteria</taxon>
        <taxon>Pseudomonadati</taxon>
        <taxon>Pseudomonadota</taxon>
        <taxon>Gammaproteobacteria</taxon>
        <taxon>Alteromonadales</taxon>
        <taxon>Ferrimonadaceae</taxon>
        <taxon>Ferrimonas</taxon>
    </lineage>
</organism>
<keyword evidence="2" id="KW-1185">Reference proteome</keyword>
<protein>
    <submittedName>
        <fullName evidence="1">Uncharacterized protein</fullName>
    </submittedName>
</protein>
<name>A0A1M5UD35_9GAMM</name>
<sequence length="386" mass="42826">MNFGRVMYKLIVDSPYEPDGLTEQTFASVQEMADAWRGSLITGYCDGTQLRPADDESRKAMRAAADLIEYSCYYDEERCGAVGLSKEQFVSLYGDRARDHRPDSESDPRFVDLGDSVGLLVKTHIPRELYEGSIEWQTYHVAGGNVDWTPIAVNKGLYPLLYPGYKENDPSCKREMARTGVTMVGSICHGAQNHEYALVWVRKDVAQAVDLQNLSDLERLTPRPAIRTSVDEKDYGLEPERSVIYWVTPVGEFAGPGEFNTEAFADDLEVGVTGFCNSKEMPHSGSVSRQSLPSALHMKDGAGNEVGFYRVDREVLNALGALGNRAYISGEDGGVKEVNRGDWFQVEKARYGGYFHASIVPCDAPDPALYRKLTKEEELGADGIPF</sequence>
<gene>
    <name evidence="1" type="ORF">SAMN02745129_2513</name>
</gene>
<evidence type="ECO:0000313" key="1">
    <source>
        <dbReference type="EMBL" id="SHH60944.1"/>
    </source>
</evidence>
<dbReference type="Proteomes" id="UP000184268">
    <property type="component" value="Unassembled WGS sequence"/>
</dbReference>
<dbReference type="EMBL" id="FQXG01000003">
    <property type="protein sequence ID" value="SHH60944.1"/>
    <property type="molecule type" value="Genomic_DNA"/>
</dbReference>
<proteinExistence type="predicted"/>
<dbReference type="AlphaFoldDB" id="A0A1M5UD35"/>
<reference evidence="1 2" key="1">
    <citation type="submission" date="2016-11" db="EMBL/GenBank/DDBJ databases">
        <authorList>
            <person name="Jaros S."/>
            <person name="Januszkiewicz K."/>
            <person name="Wedrychowicz H."/>
        </authorList>
    </citation>
    <scope>NUCLEOTIDE SEQUENCE [LARGE SCALE GENOMIC DNA]</scope>
    <source>
        <strain evidence="1 2">DSM 16917</strain>
    </source>
</reference>
<accession>A0A1M5UD35</accession>
<evidence type="ECO:0000313" key="2">
    <source>
        <dbReference type="Proteomes" id="UP000184268"/>
    </source>
</evidence>